<dbReference type="PROSITE" id="PS50987">
    <property type="entry name" value="HTH_ARSR_2"/>
    <property type="match status" value="1"/>
</dbReference>
<dbReference type="InterPro" id="IPR001845">
    <property type="entry name" value="HTH_ArsR_DNA-bd_dom"/>
</dbReference>
<dbReference type="InterPro" id="IPR036390">
    <property type="entry name" value="WH_DNA-bd_sf"/>
</dbReference>
<dbReference type="SUPFAM" id="SSF46785">
    <property type="entry name" value="Winged helix' DNA-binding domain"/>
    <property type="match status" value="1"/>
</dbReference>
<dbReference type="InterPro" id="IPR011991">
    <property type="entry name" value="ArsR-like_HTH"/>
</dbReference>
<evidence type="ECO:0000259" key="4">
    <source>
        <dbReference type="PROSITE" id="PS50987"/>
    </source>
</evidence>
<dbReference type="PRINTS" id="PR00778">
    <property type="entry name" value="HTHARSR"/>
</dbReference>
<keyword evidence="1" id="KW-0805">Transcription regulation</keyword>
<dbReference type="PANTHER" id="PTHR43132">
    <property type="entry name" value="ARSENICAL RESISTANCE OPERON REPRESSOR ARSR-RELATED"/>
    <property type="match status" value="1"/>
</dbReference>
<sequence>MNPSNHHAKRPTGRTPVPLRALGIDTPLHELKADLFKALAHPVRVRALELLLDGERPVSSLLAETQMEASHLSQHLAVLRRAGMVTARREGNAVHYRLAHPAVPELLTAARTVLVSALSTTRAALAGLEDDARPTTTPAS</sequence>
<name>A0A7Y0QI25_CELFI</name>
<evidence type="ECO:0000256" key="3">
    <source>
        <dbReference type="ARBA" id="ARBA00023163"/>
    </source>
</evidence>
<dbReference type="CDD" id="cd00090">
    <property type="entry name" value="HTH_ARSR"/>
    <property type="match status" value="1"/>
</dbReference>
<reference evidence="5 6" key="1">
    <citation type="submission" date="2020-04" db="EMBL/GenBank/DDBJ databases">
        <title>Sequencing and Assembly of C. fimi.</title>
        <authorList>
            <person name="Ramsey A.R."/>
        </authorList>
    </citation>
    <scope>NUCLEOTIDE SEQUENCE [LARGE SCALE GENOMIC DNA]</scope>
    <source>
        <strain evidence="5 6">SB</strain>
    </source>
</reference>
<dbReference type="GO" id="GO:0003700">
    <property type="term" value="F:DNA-binding transcription factor activity"/>
    <property type="evidence" value="ECO:0007669"/>
    <property type="project" value="InterPro"/>
</dbReference>
<dbReference type="InterPro" id="IPR036388">
    <property type="entry name" value="WH-like_DNA-bd_sf"/>
</dbReference>
<gene>
    <name evidence="5" type="ORF">HIR71_11055</name>
</gene>
<comment type="caution">
    <text evidence="5">The sequence shown here is derived from an EMBL/GenBank/DDBJ whole genome shotgun (WGS) entry which is preliminary data.</text>
</comment>
<keyword evidence="6" id="KW-1185">Reference proteome</keyword>
<organism evidence="5 6">
    <name type="scientific">Cellulomonas fimi</name>
    <dbReference type="NCBI Taxonomy" id="1708"/>
    <lineage>
        <taxon>Bacteria</taxon>
        <taxon>Bacillati</taxon>
        <taxon>Actinomycetota</taxon>
        <taxon>Actinomycetes</taxon>
        <taxon>Micrococcales</taxon>
        <taxon>Cellulomonadaceae</taxon>
        <taxon>Cellulomonas</taxon>
    </lineage>
</organism>
<accession>A0A7Y0QI25</accession>
<dbReference type="Gene3D" id="1.10.10.10">
    <property type="entry name" value="Winged helix-like DNA-binding domain superfamily/Winged helix DNA-binding domain"/>
    <property type="match status" value="1"/>
</dbReference>
<dbReference type="Proteomes" id="UP000562124">
    <property type="component" value="Unassembled WGS sequence"/>
</dbReference>
<evidence type="ECO:0000313" key="6">
    <source>
        <dbReference type="Proteomes" id="UP000562124"/>
    </source>
</evidence>
<dbReference type="InterPro" id="IPR051011">
    <property type="entry name" value="Metal_resp_trans_reg"/>
</dbReference>
<dbReference type="NCBIfam" id="NF033788">
    <property type="entry name" value="HTH_metalloreg"/>
    <property type="match status" value="1"/>
</dbReference>
<dbReference type="GO" id="GO:0003677">
    <property type="term" value="F:DNA binding"/>
    <property type="evidence" value="ECO:0007669"/>
    <property type="project" value="UniProtKB-KW"/>
</dbReference>
<keyword evidence="2" id="KW-0238">DNA-binding</keyword>
<evidence type="ECO:0000256" key="2">
    <source>
        <dbReference type="ARBA" id="ARBA00023125"/>
    </source>
</evidence>
<dbReference type="Pfam" id="PF01022">
    <property type="entry name" value="HTH_5"/>
    <property type="match status" value="1"/>
</dbReference>
<dbReference type="EMBL" id="JABCJJ010000016">
    <property type="protein sequence ID" value="NMR20748.1"/>
    <property type="molecule type" value="Genomic_DNA"/>
</dbReference>
<keyword evidence="3" id="KW-0804">Transcription</keyword>
<feature type="domain" description="HTH arsR-type" evidence="4">
    <location>
        <begin position="24"/>
        <end position="118"/>
    </location>
</feature>
<evidence type="ECO:0000313" key="5">
    <source>
        <dbReference type="EMBL" id="NMR20748.1"/>
    </source>
</evidence>
<dbReference type="SMART" id="SM00418">
    <property type="entry name" value="HTH_ARSR"/>
    <property type="match status" value="1"/>
</dbReference>
<dbReference type="PANTHER" id="PTHR43132:SF2">
    <property type="entry name" value="ARSENICAL RESISTANCE OPERON REPRESSOR ARSR-RELATED"/>
    <property type="match status" value="1"/>
</dbReference>
<proteinExistence type="predicted"/>
<protein>
    <submittedName>
        <fullName evidence="5">Helix-turn-helix transcriptional regulator</fullName>
    </submittedName>
</protein>
<evidence type="ECO:0000256" key="1">
    <source>
        <dbReference type="ARBA" id="ARBA00023015"/>
    </source>
</evidence>
<dbReference type="AlphaFoldDB" id="A0A7Y0QI25"/>